<accession>A0A075R1F2</accession>
<name>A0A075R1F2_BRELA</name>
<evidence type="ECO:0000313" key="1">
    <source>
        <dbReference type="EMBL" id="AIG26412.1"/>
    </source>
</evidence>
<proteinExistence type="predicted"/>
<dbReference type="RefSeq" id="WP_003337270.1">
    <property type="nucleotide sequence ID" value="NZ_CP007806.1"/>
</dbReference>
<gene>
    <name evidence="1" type="ORF">BRLA_c020910</name>
</gene>
<evidence type="ECO:0000313" key="2">
    <source>
        <dbReference type="Proteomes" id="UP000005850"/>
    </source>
</evidence>
<keyword evidence="2" id="KW-1185">Reference proteome</keyword>
<dbReference type="Proteomes" id="UP000005850">
    <property type="component" value="Chromosome"/>
</dbReference>
<dbReference type="KEGG" id="blr:BRLA_c020910"/>
<reference evidence="1 2" key="1">
    <citation type="journal article" date="2011" name="J. Bacteriol.">
        <title>Genome sequence of Brevibacillus laterosporus LMG 15441, a pathogen of invertebrates.</title>
        <authorList>
            <person name="Djukic M."/>
            <person name="Poehlein A."/>
            <person name="Thurmer A."/>
            <person name="Daniel R."/>
        </authorList>
    </citation>
    <scope>NUCLEOTIDE SEQUENCE [LARGE SCALE GENOMIC DNA]</scope>
    <source>
        <strain evidence="1 2">LMG 15441</strain>
    </source>
</reference>
<dbReference type="STRING" id="1042163.BRLA_c020910"/>
<dbReference type="eggNOG" id="ENOG5032XMG">
    <property type="taxonomic scope" value="Bacteria"/>
</dbReference>
<dbReference type="HOGENOM" id="CLU_104075_0_0_9"/>
<dbReference type="EMBL" id="CP007806">
    <property type="protein sequence ID" value="AIG26412.1"/>
    <property type="molecule type" value="Genomic_DNA"/>
</dbReference>
<organism evidence="1 2">
    <name type="scientific">Brevibacillus laterosporus LMG 15441</name>
    <dbReference type="NCBI Taxonomy" id="1042163"/>
    <lineage>
        <taxon>Bacteria</taxon>
        <taxon>Bacillati</taxon>
        <taxon>Bacillota</taxon>
        <taxon>Bacilli</taxon>
        <taxon>Bacillales</taxon>
        <taxon>Paenibacillaceae</taxon>
        <taxon>Brevibacillus</taxon>
    </lineage>
</organism>
<protein>
    <submittedName>
        <fullName evidence="1">Uncharacterized protein</fullName>
    </submittedName>
</protein>
<dbReference type="AlphaFoldDB" id="A0A075R1F2"/>
<sequence>MFSRCNGYSPVTQDFIWLGEYVDGTHLAEFDFTTKQENNFYHIQRSKLIRFGVVGHGQKLFFEKDGTFNLAGRIIDVAYSTPDKDYLLTGNIQNTYTDIISYKDAEARGLANFSPMALGNGGNLSSTITQYNFGYKSTFLVDDVTIHFKAICCIPFQSPFYMNFRLVSDKKLDGKLQIRVNELIANEFHSPLRPNIGGELNWQVV</sequence>